<dbReference type="AlphaFoldDB" id="A0A0F8ZKI8"/>
<proteinExistence type="predicted"/>
<protein>
    <submittedName>
        <fullName evidence="1">Uncharacterized protein</fullName>
    </submittedName>
</protein>
<accession>A0A0F8ZKI8</accession>
<reference evidence="1" key="1">
    <citation type="journal article" date="2015" name="Nature">
        <title>Complex archaea that bridge the gap between prokaryotes and eukaryotes.</title>
        <authorList>
            <person name="Spang A."/>
            <person name="Saw J.H."/>
            <person name="Jorgensen S.L."/>
            <person name="Zaremba-Niedzwiedzka K."/>
            <person name="Martijn J."/>
            <person name="Lind A.E."/>
            <person name="van Eijk R."/>
            <person name="Schleper C."/>
            <person name="Guy L."/>
            <person name="Ettema T.J."/>
        </authorList>
    </citation>
    <scope>NUCLEOTIDE SEQUENCE</scope>
</reference>
<dbReference type="EMBL" id="LAZR01062965">
    <property type="protein sequence ID" value="KKK60451.1"/>
    <property type="molecule type" value="Genomic_DNA"/>
</dbReference>
<comment type="caution">
    <text evidence="1">The sequence shown here is derived from an EMBL/GenBank/DDBJ whole genome shotgun (WGS) entry which is preliminary data.</text>
</comment>
<organism evidence="1">
    <name type="scientific">marine sediment metagenome</name>
    <dbReference type="NCBI Taxonomy" id="412755"/>
    <lineage>
        <taxon>unclassified sequences</taxon>
        <taxon>metagenomes</taxon>
        <taxon>ecological metagenomes</taxon>
    </lineage>
</organism>
<name>A0A0F8ZKI8_9ZZZZ</name>
<gene>
    <name evidence="1" type="ORF">LCGC14_3024260</name>
</gene>
<evidence type="ECO:0000313" key="1">
    <source>
        <dbReference type="EMBL" id="KKK60451.1"/>
    </source>
</evidence>
<sequence length="82" mass="9314">MTIHQKAFMCPVCGSRLIQYTQGWYPSTAMDGGHSKYSCTNTSCSWRGYIEEIPPKIIYDLIKFPGVTTEEGVHVKHITEDE</sequence>